<comment type="subunit">
    <text evidence="3 13">Monomer.</text>
</comment>
<keyword evidence="12 13" id="KW-0449">Lipoprotein</keyword>
<feature type="signal peptide" evidence="14">
    <location>
        <begin position="1"/>
        <end position="21"/>
    </location>
</feature>
<keyword evidence="6 13" id="KW-0732">Signal</keyword>
<dbReference type="Gene3D" id="2.50.20.10">
    <property type="entry name" value="Lipoprotein localisation LolA/LolB/LppX"/>
    <property type="match status" value="1"/>
</dbReference>
<evidence type="ECO:0000256" key="3">
    <source>
        <dbReference type="ARBA" id="ARBA00011245"/>
    </source>
</evidence>
<comment type="caution">
    <text evidence="15">The sequence shown here is derived from an EMBL/GenBank/DDBJ whole genome shotgun (WGS) entry which is preliminary data.</text>
</comment>
<keyword evidence="16" id="KW-1185">Reference proteome</keyword>
<evidence type="ECO:0000313" key="16">
    <source>
        <dbReference type="Proteomes" id="UP000286482"/>
    </source>
</evidence>
<organism evidence="15 16">
    <name type="scientific">Alginatibacterium sediminis</name>
    <dbReference type="NCBI Taxonomy" id="2164068"/>
    <lineage>
        <taxon>Bacteria</taxon>
        <taxon>Pseudomonadati</taxon>
        <taxon>Pseudomonadota</taxon>
        <taxon>Gammaproteobacteria</taxon>
        <taxon>Alteromonadales</taxon>
        <taxon>Alteromonadaceae</taxon>
        <taxon>Alginatibacterium</taxon>
    </lineage>
</organism>
<evidence type="ECO:0000256" key="7">
    <source>
        <dbReference type="ARBA" id="ARBA00022927"/>
    </source>
</evidence>
<evidence type="ECO:0000256" key="13">
    <source>
        <dbReference type="HAMAP-Rule" id="MF_00233"/>
    </source>
</evidence>
<name>A0A420E6T6_9ALTE</name>
<dbReference type="PROSITE" id="PS51257">
    <property type="entry name" value="PROKAR_LIPOPROTEIN"/>
    <property type="match status" value="1"/>
</dbReference>
<evidence type="ECO:0000256" key="11">
    <source>
        <dbReference type="ARBA" id="ARBA00023237"/>
    </source>
</evidence>
<keyword evidence="5 13" id="KW-0813">Transport</keyword>
<dbReference type="Pfam" id="PF03550">
    <property type="entry name" value="LolB"/>
    <property type="match status" value="1"/>
</dbReference>
<dbReference type="GO" id="GO:0044874">
    <property type="term" value="P:lipoprotein localization to outer membrane"/>
    <property type="evidence" value="ECO:0007669"/>
    <property type="project" value="UniProtKB-UniRule"/>
</dbReference>
<dbReference type="GO" id="GO:0015031">
    <property type="term" value="P:protein transport"/>
    <property type="evidence" value="ECO:0007669"/>
    <property type="project" value="UniProtKB-KW"/>
</dbReference>
<dbReference type="CDD" id="cd16326">
    <property type="entry name" value="LolB"/>
    <property type="match status" value="1"/>
</dbReference>
<keyword evidence="7 13" id="KW-0653">Protein transport</keyword>
<dbReference type="RefSeq" id="WP_120356494.1">
    <property type="nucleotide sequence ID" value="NZ_RAQO01000011.1"/>
</dbReference>
<dbReference type="SUPFAM" id="SSF89392">
    <property type="entry name" value="Prokaryotic lipoproteins and lipoprotein localization factors"/>
    <property type="match status" value="1"/>
</dbReference>
<dbReference type="GO" id="GO:0009279">
    <property type="term" value="C:cell outer membrane"/>
    <property type="evidence" value="ECO:0007669"/>
    <property type="project" value="UniProtKB-SubCell"/>
</dbReference>
<evidence type="ECO:0000256" key="9">
    <source>
        <dbReference type="ARBA" id="ARBA00023139"/>
    </source>
</evidence>
<keyword evidence="9 13" id="KW-0564">Palmitate</keyword>
<evidence type="ECO:0000313" key="15">
    <source>
        <dbReference type="EMBL" id="RKF13638.1"/>
    </source>
</evidence>
<reference evidence="15 16" key="1">
    <citation type="submission" date="2018-09" db="EMBL/GenBank/DDBJ databases">
        <authorList>
            <person name="Wang Z."/>
        </authorList>
    </citation>
    <scope>NUCLEOTIDE SEQUENCE [LARGE SCALE GENOMIC DNA]</scope>
    <source>
        <strain evidence="15 16">ALS 81</strain>
    </source>
</reference>
<evidence type="ECO:0000256" key="5">
    <source>
        <dbReference type="ARBA" id="ARBA00022448"/>
    </source>
</evidence>
<keyword evidence="11 13" id="KW-0998">Cell outer membrane</keyword>
<evidence type="ECO:0000256" key="8">
    <source>
        <dbReference type="ARBA" id="ARBA00023136"/>
    </source>
</evidence>
<sequence length="195" mass="22182">MRFSWVVVLLSLMLAACSQQPKPTDAVSVWKNHQQQLETLNQWQLRGKVAVIEADKRQSANMVWTQQGEQLAMQLLGPLGAEALSLEFSPGNLEIKAGEQRYSGANDPELQLQQMTGWSVPLADLPRWLIGLPDTEQYLLNDQNRVSEFVSAQQWLIAYPSYMQVGELILPRQINVETPKGQLKIRINQWQINDD</sequence>
<protein>
    <recommendedName>
        <fullName evidence="4 13">Outer-membrane lipoprotein LolB</fullName>
    </recommendedName>
</protein>
<comment type="similarity">
    <text evidence="2 13">Belongs to the LolB family.</text>
</comment>
<dbReference type="Proteomes" id="UP000286482">
    <property type="component" value="Unassembled WGS sequence"/>
</dbReference>
<dbReference type="EMBL" id="RAQO01000011">
    <property type="protein sequence ID" value="RKF13638.1"/>
    <property type="molecule type" value="Genomic_DNA"/>
</dbReference>
<comment type="subcellular location">
    <subcellularLocation>
        <location evidence="1 13">Cell outer membrane</location>
        <topology evidence="1 13">Lipid-anchor</topology>
    </subcellularLocation>
</comment>
<evidence type="ECO:0000256" key="4">
    <source>
        <dbReference type="ARBA" id="ARBA00016202"/>
    </source>
</evidence>
<evidence type="ECO:0000256" key="2">
    <source>
        <dbReference type="ARBA" id="ARBA00009696"/>
    </source>
</evidence>
<evidence type="ECO:0000256" key="1">
    <source>
        <dbReference type="ARBA" id="ARBA00004459"/>
    </source>
</evidence>
<evidence type="ECO:0000256" key="14">
    <source>
        <dbReference type="SAM" id="SignalP"/>
    </source>
</evidence>
<gene>
    <name evidence="13 15" type="primary">lolB</name>
    <name evidence="15" type="ORF">DBZ36_18620</name>
</gene>
<evidence type="ECO:0000256" key="10">
    <source>
        <dbReference type="ARBA" id="ARBA00023186"/>
    </source>
</evidence>
<proteinExistence type="inferred from homology"/>
<dbReference type="InterPro" id="IPR004565">
    <property type="entry name" value="OM_lipoprot_LolB"/>
</dbReference>
<keyword evidence="10 13" id="KW-0143">Chaperone</keyword>
<dbReference type="AlphaFoldDB" id="A0A420E6T6"/>
<dbReference type="HAMAP" id="MF_00233">
    <property type="entry name" value="LolB"/>
    <property type="match status" value="1"/>
</dbReference>
<dbReference type="OrthoDB" id="9797618at2"/>
<evidence type="ECO:0000256" key="12">
    <source>
        <dbReference type="ARBA" id="ARBA00023288"/>
    </source>
</evidence>
<keyword evidence="8 13" id="KW-0472">Membrane</keyword>
<comment type="function">
    <text evidence="13">Plays a critical role in the incorporation of lipoproteins in the outer membrane after they are released by the LolA protein.</text>
</comment>
<evidence type="ECO:0000256" key="6">
    <source>
        <dbReference type="ARBA" id="ARBA00022729"/>
    </source>
</evidence>
<dbReference type="NCBIfam" id="TIGR00548">
    <property type="entry name" value="lolB"/>
    <property type="match status" value="1"/>
</dbReference>
<dbReference type="InterPro" id="IPR029046">
    <property type="entry name" value="LolA/LolB/LppX"/>
</dbReference>
<accession>A0A420E6T6</accession>
<feature type="chain" id="PRO_5019125563" description="Outer-membrane lipoprotein LolB" evidence="14">
    <location>
        <begin position="22"/>
        <end position="195"/>
    </location>
</feature>